<name>A0A5Q2FDR6_9ACTN</name>
<protein>
    <submittedName>
        <fullName evidence="1">Uncharacterized protein</fullName>
    </submittedName>
</protein>
<evidence type="ECO:0000313" key="2">
    <source>
        <dbReference type="Proteomes" id="UP000386847"/>
    </source>
</evidence>
<gene>
    <name evidence="1" type="ORF">Rai3103_07790</name>
</gene>
<dbReference type="RefSeq" id="WP_153572115.1">
    <property type="nucleotide sequence ID" value="NZ_CP045725.1"/>
</dbReference>
<dbReference type="KEGG" id="rain:Rai3103_07790"/>
<sequence length="83" mass="8704">MTSSGYDTAQQLWQAVGDSAKGLKVKTGKDPSAAIREFVMSRFLASSQGRMGTPRTAGPTVLHATAAVGTALPPASEEDPRVW</sequence>
<accession>A0A5Q2FDR6</accession>
<keyword evidence="2" id="KW-1185">Reference proteome</keyword>
<organism evidence="1 2">
    <name type="scientific">Raineyella fluvialis</name>
    <dbReference type="NCBI Taxonomy" id="2662261"/>
    <lineage>
        <taxon>Bacteria</taxon>
        <taxon>Bacillati</taxon>
        <taxon>Actinomycetota</taxon>
        <taxon>Actinomycetes</taxon>
        <taxon>Propionibacteriales</taxon>
        <taxon>Propionibacteriaceae</taxon>
        <taxon>Raineyella</taxon>
    </lineage>
</organism>
<evidence type="ECO:0000313" key="1">
    <source>
        <dbReference type="EMBL" id="QGF23584.1"/>
    </source>
</evidence>
<proteinExistence type="predicted"/>
<dbReference type="Proteomes" id="UP000386847">
    <property type="component" value="Chromosome"/>
</dbReference>
<dbReference type="EMBL" id="CP045725">
    <property type="protein sequence ID" value="QGF23584.1"/>
    <property type="molecule type" value="Genomic_DNA"/>
</dbReference>
<dbReference type="AlphaFoldDB" id="A0A5Q2FDR6"/>
<reference evidence="1 2" key="1">
    <citation type="submission" date="2019-10" db="EMBL/GenBank/DDBJ databases">
        <title>Genomic analysis of Raineyella sp. CBA3103.</title>
        <authorList>
            <person name="Roh S.W."/>
        </authorList>
    </citation>
    <scope>NUCLEOTIDE SEQUENCE [LARGE SCALE GENOMIC DNA]</scope>
    <source>
        <strain evidence="1 2">CBA3103</strain>
    </source>
</reference>